<dbReference type="PROSITE" id="PS00094">
    <property type="entry name" value="C5_MTASE_1"/>
    <property type="match status" value="1"/>
</dbReference>
<evidence type="ECO:0000313" key="8">
    <source>
        <dbReference type="EMBL" id="MDE1202421.1"/>
    </source>
</evidence>
<dbReference type="EMBL" id="JAPZEG010000001">
    <property type="protein sequence ID" value="MDE1202421.1"/>
    <property type="molecule type" value="Genomic_DNA"/>
</dbReference>
<evidence type="ECO:0000256" key="6">
    <source>
        <dbReference type="RuleBase" id="RU000416"/>
    </source>
</evidence>
<accession>A0A6N3FWW4</accession>
<dbReference type="PANTHER" id="PTHR46098:SF1">
    <property type="entry name" value="TRNA (CYTOSINE(38)-C(5))-METHYLTRANSFERASE"/>
    <property type="match status" value="1"/>
</dbReference>
<dbReference type="InterPro" id="IPR001525">
    <property type="entry name" value="C5_MeTfrase"/>
</dbReference>
<reference evidence="9" key="1">
    <citation type="submission" date="2019-11" db="EMBL/GenBank/DDBJ databases">
        <authorList>
            <person name="Feng L."/>
        </authorList>
    </citation>
    <scope>NUCLEOTIDE SEQUENCE</scope>
    <source>
        <strain evidence="9">RgnavusLFYP36</strain>
    </source>
</reference>
<reference evidence="8" key="2">
    <citation type="submission" date="2022-12" db="EMBL/GenBank/DDBJ databases">
        <title>Genome of R. gnavus strain RSHDN_120.</title>
        <authorList>
            <person name="Abdugheni R."/>
        </authorList>
    </citation>
    <scope>NUCLEOTIDE SEQUENCE</scope>
    <source>
        <strain evidence="8">RSHDN_120</strain>
    </source>
</reference>
<dbReference type="Gene3D" id="3.90.120.10">
    <property type="entry name" value="DNA Methylase, subunit A, domain 2"/>
    <property type="match status" value="2"/>
</dbReference>
<evidence type="ECO:0000256" key="3">
    <source>
        <dbReference type="ARBA" id="ARBA00022691"/>
    </source>
</evidence>
<dbReference type="InterPro" id="IPR018117">
    <property type="entry name" value="C5_DNA_meth_AS"/>
</dbReference>
<sequence length="470" mass="52593">MNCQNPRKKPKRLHNAKYIELKNRQAVWERNHAACLCQQRRLIAATIRFFDLFSGIGGFREGLRRAGGFTCVGHCEVDAYADKNYRLLFDTEGEWFCNDARTIETERMPDFDLLCAGFPCQAFSIAGKRGGFADARGTLFFEIARLVADKRPAYFILENVPGLLSHDKGRTFHTILSTLSELGYGVEWKVLNSKDFGVPQSRKRVYLVGYLDRRCAGKILPFPTANGTPLVQVQTGRQGERIYKAEGLSCTLTSGAGGVGGKTGLYEVGVPIKENTKQGYKMAYPGDSIDLGYAGMNTRRGRVGHQIAHTLTTGIQQGTLHFVDLSPPPLVTEHCRCLNTRQSGIHNHKGECSGVLKEEGARAVLTPGREETRQNGRRMKEPEEPMFTITATDRHGVAYRGRIRKLVPRECLRLQGFYDWQIDRIEQDTSDSQLYKQAGNGVTVNVIEAIGTLLRQADAEIRAEDEKTKR</sequence>
<keyword evidence="1 5" id="KW-0489">Methyltransferase</keyword>
<dbReference type="InterPro" id="IPR050750">
    <property type="entry name" value="C5-MTase"/>
</dbReference>
<gene>
    <name evidence="9" type="primary">hhaIM</name>
    <name evidence="8" type="synonym">dcm</name>
    <name evidence="8" type="ORF">O4N78_02320</name>
    <name evidence="9" type="ORF">RGLFYP36_02035</name>
</gene>
<proteinExistence type="inferred from homology"/>
<keyword evidence="2 5" id="KW-0808">Transferase</keyword>
<dbReference type="CDD" id="cd00315">
    <property type="entry name" value="Cyt_C5_DNA_methylase"/>
    <property type="match status" value="1"/>
</dbReference>
<dbReference type="PRINTS" id="PR00105">
    <property type="entry name" value="C5METTRFRASE"/>
</dbReference>
<dbReference type="Proteomes" id="UP001149331">
    <property type="component" value="Unassembled WGS sequence"/>
</dbReference>
<dbReference type="AlphaFoldDB" id="A0A6N3FWW4"/>
<evidence type="ECO:0000256" key="5">
    <source>
        <dbReference type="PROSITE-ProRule" id="PRU01016"/>
    </source>
</evidence>
<name>A0A6N3FWW4_MEDGN</name>
<dbReference type="Gene3D" id="3.40.50.150">
    <property type="entry name" value="Vaccinia Virus protein VP39"/>
    <property type="match status" value="1"/>
</dbReference>
<dbReference type="PANTHER" id="PTHR46098">
    <property type="entry name" value="TRNA (CYTOSINE(38)-C(5))-METHYLTRANSFERASE"/>
    <property type="match status" value="1"/>
</dbReference>
<evidence type="ECO:0000256" key="2">
    <source>
        <dbReference type="ARBA" id="ARBA00022679"/>
    </source>
</evidence>
<evidence type="ECO:0000256" key="1">
    <source>
        <dbReference type="ARBA" id="ARBA00022603"/>
    </source>
</evidence>
<protein>
    <recommendedName>
        <fullName evidence="7">Cytosine-specific methyltransferase</fullName>
        <ecNumber evidence="7">2.1.1.37</ecNumber>
    </recommendedName>
</protein>
<evidence type="ECO:0000256" key="4">
    <source>
        <dbReference type="ARBA" id="ARBA00022747"/>
    </source>
</evidence>
<organism evidence="9">
    <name type="scientific">Mediterraneibacter gnavus</name>
    <name type="common">Ruminococcus gnavus</name>
    <dbReference type="NCBI Taxonomy" id="33038"/>
    <lineage>
        <taxon>Bacteria</taxon>
        <taxon>Bacillati</taxon>
        <taxon>Bacillota</taxon>
        <taxon>Clostridia</taxon>
        <taxon>Lachnospirales</taxon>
        <taxon>Lachnospiraceae</taxon>
        <taxon>Mediterraneibacter</taxon>
    </lineage>
</organism>
<evidence type="ECO:0000256" key="7">
    <source>
        <dbReference type="RuleBase" id="RU000417"/>
    </source>
</evidence>
<dbReference type="EC" id="2.1.1.37" evidence="7"/>
<dbReference type="InterPro" id="IPR029063">
    <property type="entry name" value="SAM-dependent_MTases_sf"/>
</dbReference>
<comment type="catalytic activity">
    <reaction evidence="7">
        <text>a 2'-deoxycytidine in DNA + S-adenosyl-L-methionine = a 5-methyl-2'-deoxycytidine in DNA + S-adenosyl-L-homocysteine + H(+)</text>
        <dbReference type="Rhea" id="RHEA:13681"/>
        <dbReference type="Rhea" id="RHEA-COMP:11369"/>
        <dbReference type="Rhea" id="RHEA-COMP:11370"/>
        <dbReference type="ChEBI" id="CHEBI:15378"/>
        <dbReference type="ChEBI" id="CHEBI:57856"/>
        <dbReference type="ChEBI" id="CHEBI:59789"/>
        <dbReference type="ChEBI" id="CHEBI:85452"/>
        <dbReference type="ChEBI" id="CHEBI:85454"/>
        <dbReference type="EC" id="2.1.1.37"/>
    </reaction>
</comment>
<dbReference type="EMBL" id="CACRUU010000087">
    <property type="protein sequence ID" value="VYU56069.1"/>
    <property type="molecule type" value="Genomic_DNA"/>
</dbReference>
<dbReference type="PROSITE" id="PS51679">
    <property type="entry name" value="SAM_MT_C5"/>
    <property type="match status" value="1"/>
</dbReference>
<dbReference type="NCBIfam" id="TIGR00675">
    <property type="entry name" value="dcm"/>
    <property type="match status" value="1"/>
</dbReference>
<dbReference type="GO" id="GO:0009307">
    <property type="term" value="P:DNA restriction-modification system"/>
    <property type="evidence" value="ECO:0007669"/>
    <property type="project" value="UniProtKB-KW"/>
</dbReference>
<comment type="similarity">
    <text evidence="5 6">Belongs to the class I-like SAM-binding methyltransferase superfamily. C5-methyltransferase family.</text>
</comment>
<feature type="active site" evidence="5">
    <location>
        <position position="120"/>
    </location>
</feature>
<evidence type="ECO:0000313" key="9">
    <source>
        <dbReference type="EMBL" id="VYU56069.1"/>
    </source>
</evidence>
<dbReference type="Pfam" id="PF00145">
    <property type="entry name" value="DNA_methylase"/>
    <property type="match status" value="2"/>
</dbReference>
<dbReference type="GO" id="GO:0032259">
    <property type="term" value="P:methylation"/>
    <property type="evidence" value="ECO:0007669"/>
    <property type="project" value="UniProtKB-KW"/>
</dbReference>
<dbReference type="GO" id="GO:0003886">
    <property type="term" value="F:DNA (cytosine-5-)-methyltransferase activity"/>
    <property type="evidence" value="ECO:0007669"/>
    <property type="project" value="UniProtKB-EC"/>
</dbReference>
<dbReference type="SUPFAM" id="SSF53335">
    <property type="entry name" value="S-adenosyl-L-methionine-dependent methyltransferases"/>
    <property type="match status" value="1"/>
</dbReference>
<keyword evidence="4" id="KW-0680">Restriction system</keyword>
<keyword evidence="3 5" id="KW-0949">S-adenosyl-L-methionine</keyword>